<dbReference type="Proteomes" id="UP001054945">
    <property type="component" value="Unassembled WGS sequence"/>
</dbReference>
<gene>
    <name evidence="1" type="ORF">CEXT_510651</name>
</gene>
<name>A0AAV4Q767_CAEEX</name>
<accession>A0AAV4Q767</accession>
<protein>
    <submittedName>
        <fullName evidence="1">Uncharacterized protein</fullName>
    </submittedName>
</protein>
<comment type="caution">
    <text evidence="1">The sequence shown here is derived from an EMBL/GenBank/DDBJ whole genome shotgun (WGS) entry which is preliminary data.</text>
</comment>
<keyword evidence="2" id="KW-1185">Reference proteome</keyword>
<evidence type="ECO:0000313" key="2">
    <source>
        <dbReference type="Proteomes" id="UP001054945"/>
    </source>
</evidence>
<dbReference type="AlphaFoldDB" id="A0AAV4Q767"/>
<organism evidence="1 2">
    <name type="scientific">Caerostris extrusa</name>
    <name type="common">Bark spider</name>
    <name type="synonym">Caerostris bankana</name>
    <dbReference type="NCBI Taxonomy" id="172846"/>
    <lineage>
        <taxon>Eukaryota</taxon>
        <taxon>Metazoa</taxon>
        <taxon>Ecdysozoa</taxon>
        <taxon>Arthropoda</taxon>
        <taxon>Chelicerata</taxon>
        <taxon>Arachnida</taxon>
        <taxon>Araneae</taxon>
        <taxon>Araneomorphae</taxon>
        <taxon>Entelegynae</taxon>
        <taxon>Araneoidea</taxon>
        <taxon>Araneidae</taxon>
        <taxon>Caerostris</taxon>
    </lineage>
</organism>
<sequence length="97" mass="10816">MRVEGIVVAPAPALFFVVGGPHARGKGVRRASITPFRYYWGVGGCLILTGDVKDQIDLMDSELGFQNCRRLEACENDVEKRKYVKMSIKRCQNVLLG</sequence>
<evidence type="ECO:0000313" key="1">
    <source>
        <dbReference type="EMBL" id="GIY04052.1"/>
    </source>
</evidence>
<dbReference type="EMBL" id="BPLR01005659">
    <property type="protein sequence ID" value="GIY04052.1"/>
    <property type="molecule type" value="Genomic_DNA"/>
</dbReference>
<proteinExistence type="predicted"/>
<reference evidence="1 2" key="1">
    <citation type="submission" date="2021-06" db="EMBL/GenBank/DDBJ databases">
        <title>Caerostris extrusa draft genome.</title>
        <authorList>
            <person name="Kono N."/>
            <person name="Arakawa K."/>
        </authorList>
    </citation>
    <scope>NUCLEOTIDE SEQUENCE [LARGE SCALE GENOMIC DNA]</scope>
</reference>